<dbReference type="Proteomes" id="UP001451571">
    <property type="component" value="Chromosome"/>
</dbReference>
<dbReference type="InterPro" id="IPR036188">
    <property type="entry name" value="FAD/NAD-bd_sf"/>
</dbReference>
<dbReference type="Pfam" id="PF00890">
    <property type="entry name" value="FAD_binding_2"/>
    <property type="match status" value="1"/>
</dbReference>
<comment type="similarity">
    <text evidence="3">Belongs to the FAD-dependent oxidoreductase 2 family. NadB subfamily.</text>
</comment>
<keyword evidence="6" id="KW-0285">Flavoprotein</keyword>
<protein>
    <recommendedName>
        <fullName evidence="5">L-aspartate oxidase</fullName>
        <ecNumber evidence="4">1.4.3.16</ecNumber>
    </recommendedName>
    <alternativeName>
        <fullName evidence="10">Quinolinate synthase B</fullName>
    </alternativeName>
</protein>
<dbReference type="EC" id="1.4.3.16" evidence="4"/>
<evidence type="ECO:0000256" key="9">
    <source>
        <dbReference type="ARBA" id="ARBA00023002"/>
    </source>
</evidence>
<evidence type="ECO:0000313" key="14">
    <source>
        <dbReference type="Proteomes" id="UP001451571"/>
    </source>
</evidence>
<evidence type="ECO:0000256" key="1">
    <source>
        <dbReference type="ARBA" id="ARBA00001974"/>
    </source>
</evidence>
<proteinExistence type="inferred from homology"/>
<evidence type="ECO:0000259" key="12">
    <source>
        <dbReference type="Pfam" id="PF00890"/>
    </source>
</evidence>
<evidence type="ECO:0000256" key="11">
    <source>
        <dbReference type="ARBA" id="ARBA00048305"/>
    </source>
</evidence>
<name>A0ABZ3EVV3_9FIRM</name>
<evidence type="ECO:0000256" key="8">
    <source>
        <dbReference type="ARBA" id="ARBA00022827"/>
    </source>
</evidence>
<keyword evidence="14" id="KW-1185">Reference proteome</keyword>
<keyword evidence="8" id="KW-0274">FAD</keyword>
<dbReference type="SUPFAM" id="SSF56425">
    <property type="entry name" value="Succinate dehydrogenase/fumarate reductase flavoprotein, catalytic domain"/>
    <property type="match status" value="1"/>
</dbReference>
<comment type="catalytic activity">
    <reaction evidence="11">
        <text>L-aspartate + O2 = iminosuccinate + H2O2</text>
        <dbReference type="Rhea" id="RHEA:25876"/>
        <dbReference type="ChEBI" id="CHEBI:15379"/>
        <dbReference type="ChEBI" id="CHEBI:16240"/>
        <dbReference type="ChEBI" id="CHEBI:29991"/>
        <dbReference type="ChEBI" id="CHEBI:77875"/>
        <dbReference type="EC" id="1.4.3.16"/>
    </reaction>
    <physiologicalReaction direction="left-to-right" evidence="11">
        <dbReference type="Rhea" id="RHEA:25877"/>
    </physiologicalReaction>
</comment>
<evidence type="ECO:0000256" key="2">
    <source>
        <dbReference type="ARBA" id="ARBA00004950"/>
    </source>
</evidence>
<dbReference type="InterPro" id="IPR005288">
    <property type="entry name" value="NadB"/>
</dbReference>
<comment type="cofactor">
    <cofactor evidence="1">
        <name>FAD</name>
        <dbReference type="ChEBI" id="CHEBI:57692"/>
    </cofactor>
</comment>
<gene>
    <name evidence="13" type="ORF">V6984_19775</name>
</gene>
<dbReference type="Gene3D" id="3.50.50.60">
    <property type="entry name" value="FAD/NAD(P)-binding domain"/>
    <property type="match status" value="1"/>
</dbReference>
<organism evidence="13 14">
    <name type="scientific">Kineothrix sedimenti</name>
    <dbReference type="NCBI Taxonomy" id="3123317"/>
    <lineage>
        <taxon>Bacteria</taxon>
        <taxon>Bacillati</taxon>
        <taxon>Bacillota</taxon>
        <taxon>Clostridia</taxon>
        <taxon>Lachnospirales</taxon>
        <taxon>Lachnospiraceae</taxon>
        <taxon>Kineothrix</taxon>
    </lineage>
</organism>
<dbReference type="InterPro" id="IPR003953">
    <property type="entry name" value="FAD-dep_OxRdtase_2_FAD-bd"/>
</dbReference>
<dbReference type="PANTHER" id="PTHR42716">
    <property type="entry name" value="L-ASPARTATE OXIDASE"/>
    <property type="match status" value="1"/>
</dbReference>
<accession>A0ABZ3EVV3</accession>
<evidence type="ECO:0000313" key="13">
    <source>
        <dbReference type="EMBL" id="XAH73714.1"/>
    </source>
</evidence>
<comment type="pathway">
    <text evidence="2">Cofactor biosynthesis; NAD(+) biosynthesis; iminoaspartate from L-aspartate (oxidase route): step 1/1.</text>
</comment>
<keyword evidence="9 13" id="KW-0560">Oxidoreductase</keyword>
<evidence type="ECO:0000256" key="5">
    <source>
        <dbReference type="ARBA" id="ARBA00021901"/>
    </source>
</evidence>
<dbReference type="PANTHER" id="PTHR42716:SF2">
    <property type="entry name" value="L-ASPARTATE OXIDASE, CHLOROPLASTIC"/>
    <property type="match status" value="1"/>
</dbReference>
<evidence type="ECO:0000256" key="7">
    <source>
        <dbReference type="ARBA" id="ARBA00022642"/>
    </source>
</evidence>
<reference evidence="13 14" key="1">
    <citation type="submission" date="2024-02" db="EMBL/GenBank/DDBJ databases">
        <title>Bacterial strain from lacustrine sediment.</title>
        <authorList>
            <person name="Petit C."/>
            <person name="Fadhlaoui K."/>
        </authorList>
    </citation>
    <scope>NUCLEOTIDE SEQUENCE [LARGE SCALE GENOMIC DNA]</scope>
    <source>
        <strain evidence="13 14">IPX-CK</strain>
    </source>
</reference>
<feature type="domain" description="FAD-dependent oxidoreductase 2 FAD-binding" evidence="12">
    <location>
        <begin position="6"/>
        <end position="369"/>
    </location>
</feature>
<dbReference type="PRINTS" id="PR00368">
    <property type="entry name" value="FADPNR"/>
</dbReference>
<dbReference type="EMBL" id="CP146256">
    <property type="protein sequence ID" value="XAH73714.1"/>
    <property type="molecule type" value="Genomic_DNA"/>
</dbReference>
<dbReference type="NCBIfam" id="NF004820">
    <property type="entry name" value="PRK06175.1"/>
    <property type="match status" value="1"/>
</dbReference>
<keyword evidence="7" id="KW-0662">Pyridine nucleotide biosynthesis</keyword>
<evidence type="ECO:0000256" key="3">
    <source>
        <dbReference type="ARBA" id="ARBA00008562"/>
    </source>
</evidence>
<dbReference type="RefSeq" id="WP_342757317.1">
    <property type="nucleotide sequence ID" value="NZ_CP146256.1"/>
</dbReference>
<evidence type="ECO:0000256" key="6">
    <source>
        <dbReference type="ARBA" id="ARBA00022630"/>
    </source>
</evidence>
<evidence type="ECO:0000256" key="10">
    <source>
        <dbReference type="ARBA" id="ARBA00030386"/>
    </source>
</evidence>
<dbReference type="GO" id="GO:0008734">
    <property type="term" value="F:L-aspartate oxidase activity"/>
    <property type="evidence" value="ECO:0007669"/>
    <property type="project" value="UniProtKB-EC"/>
</dbReference>
<dbReference type="Gene3D" id="3.90.700.10">
    <property type="entry name" value="Succinate dehydrogenase/fumarate reductase flavoprotein, catalytic domain"/>
    <property type="match status" value="1"/>
</dbReference>
<dbReference type="InterPro" id="IPR027477">
    <property type="entry name" value="Succ_DH/fumarate_Rdtase_cat_sf"/>
</dbReference>
<evidence type="ECO:0000256" key="4">
    <source>
        <dbReference type="ARBA" id="ARBA00012173"/>
    </source>
</evidence>
<dbReference type="SUPFAM" id="SSF51905">
    <property type="entry name" value="FAD/NAD(P)-binding domain"/>
    <property type="match status" value="1"/>
</dbReference>
<sequence>MKTKTDIIIVGTGAAGLCCALNLPENKEILLITKSSLKMSDSYLAQGGICTLKSEADYNSFFTDTLKAGHFENDRAAVRQMIRKSPEIIGDLVSYGVEFEQKDGALLYTKEGAHSAPRILYHKDVTGREITEKLLAQAVEKKNITIMEYVEMIDLVSYKNCCLGIVVRTKDGRLVQLSSDYTVLATGGIGGLYEASTNYPHLTGDALAAALRHNISLKNIDYIQIHPTTLYSEKPGRRFLISESVRGEGAYLLNAGRKRFVDELLPRDLLTQKILRQMKLDGSRHVWLSVTHLGSKAVKDRFPNIYARCMEEGIDITKDSIPVVPAQHYFMGGIAADLESRTSMEHLYAVGETSCNGVHGKNRLASNSLLESLVFAKEAAEHISATFQKMNYSIETVDLTVYADYERLKERNKKMILEEIERENKNEQRNHIQIKCG</sequence>